<proteinExistence type="predicted"/>
<keyword evidence="1" id="KW-0732">Signal</keyword>
<comment type="caution">
    <text evidence="3">The sequence shown here is derived from an EMBL/GenBank/DDBJ whole genome shotgun (WGS) entry which is preliminary data.</text>
</comment>
<accession>A0A8J3Y515</accession>
<dbReference type="EMBL" id="BOOY01000005">
    <property type="protein sequence ID" value="GIJ01612.1"/>
    <property type="molecule type" value="Genomic_DNA"/>
</dbReference>
<feature type="domain" description="Peptidoglycan binding-like" evidence="2">
    <location>
        <begin position="120"/>
        <end position="171"/>
    </location>
</feature>
<feature type="chain" id="PRO_5035323422" evidence="1">
    <location>
        <begin position="28"/>
        <end position="340"/>
    </location>
</feature>
<dbReference type="Pfam" id="PF01471">
    <property type="entry name" value="PG_binding_1"/>
    <property type="match status" value="1"/>
</dbReference>
<dbReference type="Gene3D" id="1.10.101.10">
    <property type="entry name" value="PGBD-like superfamily/PGBD"/>
    <property type="match status" value="1"/>
</dbReference>
<dbReference type="InterPro" id="IPR036365">
    <property type="entry name" value="PGBD-like_sf"/>
</dbReference>
<dbReference type="Proteomes" id="UP000652013">
    <property type="component" value="Unassembled WGS sequence"/>
</dbReference>
<gene>
    <name evidence="3" type="ORF">Sya03_09640</name>
</gene>
<protein>
    <submittedName>
        <fullName evidence="3">Peptidoglycan-binding protein</fullName>
    </submittedName>
</protein>
<sequence length="340" mass="33871">MRPRRRAAVGAAAAVVTLASAGAAAWAIDSGPGGTPPATGPAATTTVRTGTLADTATVDGELGHGDPVPLVTTATGTVTWLPAAGRTVRRGGTLFRADDDPVVLLYGTLPLYRELRPGLSGADVRQLERNLRALGYDGFTADDDYTAATARAVREWQDDLGRPGTGRVSAAWAAVAPGEIRVASLTARLGGPAGGEVLRHTGTAPVVTVDADASDVAWAEPGVAVTVTLPGGEDVAGTVTAVGAEAEKGADGAATLPVTIALKRTVAVRSGPVEVEYVGERRENVLTVPVAALVALAEGGYGLELAGGGHVAVEVGLVAGGTAEVRGAGVADGLTVGMPS</sequence>
<dbReference type="PROSITE" id="PS51318">
    <property type="entry name" value="TAT"/>
    <property type="match status" value="1"/>
</dbReference>
<dbReference type="InterPro" id="IPR002477">
    <property type="entry name" value="Peptidoglycan-bd-like"/>
</dbReference>
<organism evidence="3 4">
    <name type="scientific">Spirilliplanes yamanashiensis</name>
    <dbReference type="NCBI Taxonomy" id="42233"/>
    <lineage>
        <taxon>Bacteria</taxon>
        <taxon>Bacillati</taxon>
        <taxon>Actinomycetota</taxon>
        <taxon>Actinomycetes</taxon>
        <taxon>Micromonosporales</taxon>
        <taxon>Micromonosporaceae</taxon>
        <taxon>Spirilliplanes</taxon>
    </lineage>
</organism>
<name>A0A8J3Y515_9ACTN</name>
<evidence type="ECO:0000259" key="2">
    <source>
        <dbReference type="Pfam" id="PF01471"/>
    </source>
</evidence>
<dbReference type="SUPFAM" id="SSF47090">
    <property type="entry name" value="PGBD-like"/>
    <property type="match status" value="1"/>
</dbReference>
<evidence type="ECO:0000256" key="1">
    <source>
        <dbReference type="SAM" id="SignalP"/>
    </source>
</evidence>
<keyword evidence="4" id="KW-1185">Reference proteome</keyword>
<evidence type="ECO:0000313" key="3">
    <source>
        <dbReference type="EMBL" id="GIJ01612.1"/>
    </source>
</evidence>
<reference evidence="3" key="1">
    <citation type="submission" date="2021-01" db="EMBL/GenBank/DDBJ databases">
        <title>Whole genome shotgun sequence of Spirilliplanes yamanashiensis NBRC 15828.</title>
        <authorList>
            <person name="Komaki H."/>
            <person name="Tamura T."/>
        </authorList>
    </citation>
    <scope>NUCLEOTIDE SEQUENCE</scope>
    <source>
        <strain evidence="3">NBRC 15828</strain>
    </source>
</reference>
<dbReference type="InterPro" id="IPR006311">
    <property type="entry name" value="TAT_signal"/>
</dbReference>
<dbReference type="RefSeq" id="WP_203936931.1">
    <property type="nucleotide sequence ID" value="NZ_BAAAGJ010000005.1"/>
</dbReference>
<dbReference type="AlphaFoldDB" id="A0A8J3Y515"/>
<feature type="signal peptide" evidence="1">
    <location>
        <begin position="1"/>
        <end position="27"/>
    </location>
</feature>
<dbReference type="InterPro" id="IPR036366">
    <property type="entry name" value="PGBDSf"/>
</dbReference>
<evidence type="ECO:0000313" key="4">
    <source>
        <dbReference type="Proteomes" id="UP000652013"/>
    </source>
</evidence>